<evidence type="ECO:0000259" key="4">
    <source>
        <dbReference type="PROSITE" id="PS50102"/>
    </source>
</evidence>
<sequence>MAHAPTLDPWSYQSWVRSLQRKLLATDEREELAKELLRAYGEAADQIALRPADWHMYLSLATRRALREEAGSADALQELVELHQKSVQDSLDMSLFVRCASFFLHLHAARAQSAAELPEDSTRVTDVDGAVWDVRGLIETWTGLSDTPALHANGTYAATSSLAPLVPSDDADELLSDDAVRDALRSLYAQCAYHTTQSAALWDLYLDWELRLLTQAERTPERLDLVQQVFLARLQVPHESLEDTFQRFSSFVSTYYPAEDYEETLASANKHYADALRMWRERERHEASIAAPGAALEHWTPYLSWESHRLKTLRTAKDKTHLATEEELGAALYRRALHRFGWYPLGKDAEEQVHAARPPTQAEEKAWMAKSGRKSHKMLEKEKHAARVEARALCTAPESLWLDYAALAGHAQPDATSMLDLCRAATRALPTSGRLWALYLRTLVRYQRPKAQFDEVFSDVLHSRTLADSGGGAALVAFLQARVDGERAYATLEAAVAQHVAPEDVVLYADLDRFMHIYELLVHALGEAAKLPRSEQDQSFALERYAVDWVERAARALSAAAGAEAAAGLYPLAESVWENALKAHASSVQAHLYAAQYYAQHDNDARARQLFRAGAAKHGDESKMPLLEAWVQFEHARGTIAQIEHAEGKAKAESDRLWKAWYRSMYQHESAGASAQAGEGTAPDDGATADVPMAEREAPGVAAHTEDAAAASANAPAAAPKDAASSDVPPRDAAAERAAGAAESQKRKADDLPAAEPKKGRTDAPQPARDREFSSIMVSGLPHDATEAELRHFFRECGEIYEVAGPRGVAETTPEGERTAAALVEFTERDMVAAARTRDLKRIRGFEVHIAPSYQCTLYVTNFAPDTDDAQIRARFGQYGALFDVRWPSRKFAQSRRFCYVQFVRADYAHAALAEHGVHWSEEFALQVFLSNPAHKKQRTDAHANERELYMTGLPRGAHEEQVRAFFEPHAPVEGVRLPLRPDGKSRGIAFISFHSAIDARRAMQATNSTQFLGRLVAVMLADAGRRAPARPESAEDRHARSVVVAGLPPDAQEALIQQAVEKALGPGTVKRVFWTPGRHDADAQADSLVELQDAETAGRAVLGASVEYDGRPLVLRAHTPAPKEALVPRAAARARRGRGGALGFARVHEPRAEPRADAPDRGAPKGQDQFRAMLYK</sequence>
<feature type="region of interest" description="Disordered" evidence="3">
    <location>
        <begin position="1138"/>
        <end position="1177"/>
    </location>
</feature>
<dbReference type="PROSITE" id="PS50102">
    <property type="entry name" value="RRM"/>
    <property type="match status" value="3"/>
</dbReference>
<feature type="compositionally biased region" description="Low complexity" evidence="3">
    <location>
        <begin position="708"/>
        <end position="728"/>
    </location>
</feature>
<feature type="compositionally biased region" description="Basic and acidic residues" evidence="3">
    <location>
        <begin position="744"/>
        <end position="770"/>
    </location>
</feature>
<dbReference type="EMBL" id="CP119934">
    <property type="protein sequence ID" value="WFD01599.1"/>
    <property type="molecule type" value="Genomic_DNA"/>
</dbReference>
<accession>A0AAF0DX91</accession>
<name>A0AAF0DX91_9BASI</name>
<feature type="domain" description="RRM" evidence="4">
    <location>
        <begin position="774"/>
        <end position="853"/>
    </location>
</feature>
<dbReference type="InterPro" id="IPR000504">
    <property type="entry name" value="RRM_dom"/>
</dbReference>
<dbReference type="InterPro" id="IPR011990">
    <property type="entry name" value="TPR-like_helical_dom_sf"/>
</dbReference>
<gene>
    <name evidence="5" type="primary">PRP24</name>
    <name evidence="5" type="ORF">MOBT1_000271</name>
</gene>
<dbReference type="PANTHER" id="PTHR10352">
    <property type="entry name" value="EUKARYOTIC TRANSLATION INITIATION FACTOR 3 SUBUNIT G"/>
    <property type="match status" value="1"/>
</dbReference>
<dbReference type="InterPro" id="IPR035979">
    <property type="entry name" value="RBD_domain_sf"/>
</dbReference>
<organism evidence="5 6">
    <name type="scientific">Malassezia obtusa</name>
    <dbReference type="NCBI Taxonomy" id="76774"/>
    <lineage>
        <taxon>Eukaryota</taxon>
        <taxon>Fungi</taxon>
        <taxon>Dikarya</taxon>
        <taxon>Basidiomycota</taxon>
        <taxon>Ustilaginomycotina</taxon>
        <taxon>Malasseziomycetes</taxon>
        <taxon>Malasseziales</taxon>
        <taxon>Malasseziaceae</taxon>
        <taxon>Malassezia</taxon>
    </lineage>
</organism>
<feature type="compositionally biased region" description="Basic and acidic residues" evidence="3">
    <location>
        <begin position="1147"/>
        <end position="1164"/>
    </location>
</feature>
<dbReference type="Gene3D" id="1.25.40.10">
    <property type="entry name" value="Tetratricopeptide repeat domain"/>
    <property type="match status" value="2"/>
</dbReference>
<dbReference type="SUPFAM" id="SSF54928">
    <property type="entry name" value="RNA-binding domain, RBD"/>
    <property type="match status" value="2"/>
</dbReference>
<evidence type="ECO:0000256" key="2">
    <source>
        <dbReference type="PROSITE-ProRule" id="PRU00176"/>
    </source>
</evidence>
<dbReference type="Pfam" id="PF00076">
    <property type="entry name" value="RRM_1"/>
    <property type="match status" value="3"/>
</dbReference>
<reference evidence="5" key="1">
    <citation type="submission" date="2023-03" db="EMBL/GenBank/DDBJ databases">
        <title>Mating type loci evolution in Malassezia.</title>
        <authorList>
            <person name="Coelho M.A."/>
        </authorList>
    </citation>
    <scope>NUCLEOTIDE SEQUENCE</scope>
    <source>
        <strain evidence="5">CBS 7876</strain>
    </source>
</reference>
<feature type="domain" description="RRM" evidence="4">
    <location>
        <begin position="856"/>
        <end position="933"/>
    </location>
</feature>
<dbReference type="CDD" id="cd12296">
    <property type="entry name" value="RRM1_Prp24"/>
    <property type="match status" value="1"/>
</dbReference>
<evidence type="ECO:0000256" key="3">
    <source>
        <dbReference type="SAM" id="MobiDB-lite"/>
    </source>
</evidence>
<dbReference type="GO" id="GO:0003723">
    <property type="term" value="F:RNA binding"/>
    <property type="evidence" value="ECO:0007669"/>
    <property type="project" value="UniProtKB-UniRule"/>
</dbReference>
<evidence type="ECO:0000256" key="1">
    <source>
        <dbReference type="ARBA" id="ARBA00022884"/>
    </source>
</evidence>
<keyword evidence="1 2" id="KW-0694">RNA-binding</keyword>
<dbReference type="InterPro" id="IPR034397">
    <property type="entry name" value="Prp24_RRM1"/>
</dbReference>
<dbReference type="AlphaFoldDB" id="A0AAF0DX91"/>
<keyword evidence="6" id="KW-1185">Reference proteome</keyword>
<dbReference type="InterPro" id="IPR012677">
    <property type="entry name" value="Nucleotide-bd_a/b_plait_sf"/>
</dbReference>
<evidence type="ECO:0000313" key="6">
    <source>
        <dbReference type="Proteomes" id="UP001214603"/>
    </source>
</evidence>
<feature type="domain" description="RRM" evidence="4">
    <location>
        <begin position="947"/>
        <end position="1024"/>
    </location>
</feature>
<feature type="region of interest" description="Disordered" evidence="3">
    <location>
        <begin position="698"/>
        <end position="770"/>
    </location>
</feature>
<protein>
    <submittedName>
        <fullName evidence="5">Splicing factor</fullName>
    </submittedName>
</protein>
<dbReference type="Proteomes" id="UP001214603">
    <property type="component" value="Chromosome 1"/>
</dbReference>
<proteinExistence type="predicted"/>
<dbReference type="SMART" id="SM00360">
    <property type="entry name" value="RRM"/>
    <property type="match status" value="4"/>
</dbReference>
<evidence type="ECO:0000313" key="5">
    <source>
        <dbReference type="EMBL" id="WFD01599.1"/>
    </source>
</evidence>
<dbReference type="SUPFAM" id="SSF48452">
    <property type="entry name" value="TPR-like"/>
    <property type="match status" value="2"/>
</dbReference>
<dbReference type="Gene3D" id="3.30.70.330">
    <property type="match status" value="3"/>
</dbReference>